<evidence type="ECO:0000313" key="3">
    <source>
        <dbReference type="EMBL" id="PKI52644.1"/>
    </source>
</evidence>
<protein>
    <recommendedName>
        <fullName evidence="2">SCP domain-containing protein</fullName>
    </recommendedName>
</protein>
<dbReference type="EMBL" id="PGOL01001924">
    <property type="protein sequence ID" value="PKI52644.1"/>
    <property type="molecule type" value="Genomic_DNA"/>
</dbReference>
<sequence>MSSSFSIFHGASMFVVLSISCFLTYVHKSSHKINMVKEALDAHNAARRAVGILPLTWKKPLGWLMPEHTRIRGKVTVVWNMTRHVGCSRIICKNGGTIITCEYSPPGNYVGGGPY</sequence>
<dbReference type="SMART" id="SM00198">
    <property type="entry name" value="SCP"/>
    <property type="match status" value="1"/>
</dbReference>
<evidence type="ECO:0000259" key="2">
    <source>
        <dbReference type="SMART" id="SM00198"/>
    </source>
</evidence>
<dbReference type="Gene3D" id="3.40.33.10">
    <property type="entry name" value="CAP"/>
    <property type="match status" value="1"/>
</dbReference>
<comment type="caution">
    <text evidence="3">The sequence shown here is derived from an EMBL/GenBank/DDBJ whole genome shotgun (WGS) entry which is preliminary data.</text>
</comment>
<organism evidence="3 4">
    <name type="scientific">Punica granatum</name>
    <name type="common">Pomegranate</name>
    <dbReference type="NCBI Taxonomy" id="22663"/>
    <lineage>
        <taxon>Eukaryota</taxon>
        <taxon>Viridiplantae</taxon>
        <taxon>Streptophyta</taxon>
        <taxon>Embryophyta</taxon>
        <taxon>Tracheophyta</taxon>
        <taxon>Spermatophyta</taxon>
        <taxon>Magnoliopsida</taxon>
        <taxon>eudicotyledons</taxon>
        <taxon>Gunneridae</taxon>
        <taxon>Pentapetalae</taxon>
        <taxon>rosids</taxon>
        <taxon>malvids</taxon>
        <taxon>Myrtales</taxon>
        <taxon>Lythraceae</taxon>
        <taxon>Punica</taxon>
    </lineage>
</organism>
<keyword evidence="1" id="KW-1133">Transmembrane helix</keyword>
<gene>
    <name evidence="3" type="ORF">CRG98_026984</name>
</gene>
<dbReference type="Proteomes" id="UP000233551">
    <property type="component" value="Unassembled WGS sequence"/>
</dbReference>
<evidence type="ECO:0000256" key="1">
    <source>
        <dbReference type="SAM" id="Phobius"/>
    </source>
</evidence>
<dbReference type="InterPro" id="IPR001283">
    <property type="entry name" value="CRISP-related"/>
</dbReference>
<dbReference type="InterPro" id="IPR014044">
    <property type="entry name" value="CAP_dom"/>
</dbReference>
<feature type="transmembrane region" description="Helical" evidence="1">
    <location>
        <begin position="6"/>
        <end position="26"/>
    </location>
</feature>
<accession>A0A2I0J8R9</accession>
<keyword evidence="4" id="KW-1185">Reference proteome</keyword>
<keyword evidence="1" id="KW-0812">Transmembrane</keyword>
<keyword evidence="1" id="KW-0472">Membrane</keyword>
<feature type="domain" description="SCP" evidence="2">
    <location>
        <begin position="34"/>
        <end position="111"/>
    </location>
</feature>
<dbReference type="STRING" id="22663.A0A2I0J8R9"/>
<name>A0A2I0J8R9_PUNGR</name>
<dbReference type="InterPro" id="IPR035940">
    <property type="entry name" value="CAP_sf"/>
</dbReference>
<reference evidence="3 4" key="1">
    <citation type="submission" date="2017-11" db="EMBL/GenBank/DDBJ databases">
        <title>De-novo sequencing of pomegranate (Punica granatum L.) genome.</title>
        <authorList>
            <person name="Akparov Z."/>
            <person name="Amiraslanov A."/>
            <person name="Hajiyeva S."/>
            <person name="Abbasov M."/>
            <person name="Kaur K."/>
            <person name="Hamwieh A."/>
            <person name="Solovyev V."/>
            <person name="Salamov A."/>
            <person name="Braich B."/>
            <person name="Kosarev P."/>
            <person name="Mahmoud A."/>
            <person name="Hajiyev E."/>
            <person name="Babayeva S."/>
            <person name="Izzatullayeva V."/>
            <person name="Mammadov A."/>
            <person name="Mammadov A."/>
            <person name="Sharifova S."/>
            <person name="Ojaghi J."/>
            <person name="Eynullazada K."/>
            <person name="Bayramov B."/>
            <person name="Abdulazimova A."/>
            <person name="Shahmuradov I."/>
        </authorList>
    </citation>
    <scope>NUCLEOTIDE SEQUENCE [LARGE SCALE GENOMIC DNA]</scope>
    <source>
        <strain evidence="4">cv. AG2017</strain>
        <tissue evidence="3">Leaf</tissue>
    </source>
</reference>
<proteinExistence type="predicted"/>
<evidence type="ECO:0000313" key="4">
    <source>
        <dbReference type="Proteomes" id="UP000233551"/>
    </source>
</evidence>
<dbReference type="SUPFAM" id="SSF55797">
    <property type="entry name" value="PR-1-like"/>
    <property type="match status" value="1"/>
</dbReference>
<dbReference type="PANTHER" id="PTHR10334">
    <property type="entry name" value="CYSTEINE-RICH SECRETORY PROTEIN-RELATED"/>
    <property type="match status" value="1"/>
</dbReference>
<dbReference type="AlphaFoldDB" id="A0A2I0J8R9"/>